<feature type="domain" description="Transposase DDE" evidence="1">
    <location>
        <begin position="103"/>
        <end position="243"/>
    </location>
</feature>
<dbReference type="Proteomes" id="UP000001505">
    <property type="component" value="Chromosome"/>
</dbReference>
<dbReference type="RefSeq" id="WP_013182914.1">
    <property type="nucleotide sequence ID" value="NC_014225.1"/>
</dbReference>
<accession>D6YT19</accession>
<dbReference type="AlphaFoldDB" id="D6YT19"/>
<dbReference type="STRING" id="716544.wcw_1876"/>
<evidence type="ECO:0000313" key="3">
    <source>
        <dbReference type="Proteomes" id="UP000001505"/>
    </source>
</evidence>
<organism evidence="2 3">
    <name type="scientific">Waddlia chondrophila (strain ATCC VR-1470 / WSU 86-1044)</name>
    <dbReference type="NCBI Taxonomy" id="716544"/>
    <lineage>
        <taxon>Bacteria</taxon>
        <taxon>Pseudomonadati</taxon>
        <taxon>Chlamydiota</taxon>
        <taxon>Chlamydiia</taxon>
        <taxon>Parachlamydiales</taxon>
        <taxon>Waddliaceae</taxon>
        <taxon>Waddlia</taxon>
    </lineage>
</organism>
<evidence type="ECO:0000259" key="1">
    <source>
        <dbReference type="Pfam" id="PF13612"/>
    </source>
</evidence>
<evidence type="ECO:0000313" key="2">
    <source>
        <dbReference type="EMBL" id="ADI39214.1"/>
    </source>
</evidence>
<dbReference type="KEGG" id="wch:wcw_1876"/>
<gene>
    <name evidence="2" type="ordered locus">wcw_1876</name>
</gene>
<keyword evidence="3" id="KW-1185">Reference proteome</keyword>
<sequence length="279" mass="32290">MEMYATTVYVIADEVLRILNLKDDSQSRMSNAEIITFAICTAKFFSGNFRMGRYMFKKLGLFPNILSNSRLDRRIHKIPSNCWDAIFRFLSFLAIKSSDTCYFAVDSFPVTYCQKNRIDKRKRFLDRKYIGFAASKKRYFCGIKVHMVVTNQGRPVEMHFKPGAESDLNALWQMELDIPEHSILYADGAYNCFDLEDIPFEQNIILLAKRGNKAKNRVRSISEERSISSKRQIVETAFNSITTLFPRNIKASTERGFLTKIICFVIAYSTSFLCPMKLI</sequence>
<proteinExistence type="predicted"/>
<dbReference type="HOGENOM" id="CLU_073308_2_2_0"/>
<name>D6YT19_WADCW</name>
<protein>
    <submittedName>
        <fullName evidence="2">Putative transposase</fullName>
    </submittedName>
</protein>
<reference evidence="2 3" key="1">
    <citation type="journal article" date="2010" name="PLoS ONE">
        <title>The Waddlia genome: a window into chlamydial biology.</title>
        <authorList>
            <person name="Bertelli C."/>
            <person name="Collyn F."/>
            <person name="Croxatto A."/>
            <person name="Ruckert C."/>
            <person name="Polkinghorne A."/>
            <person name="Kebbi-Beghdadi C."/>
            <person name="Goesmann A."/>
            <person name="Vaughan L."/>
            <person name="Greub G."/>
        </authorList>
    </citation>
    <scope>NUCLEOTIDE SEQUENCE [LARGE SCALE GENOMIC DNA]</scope>
    <source>
        <strain evidence="3">ATCC VR-1470 / WSU 86-1044</strain>
    </source>
</reference>
<dbReference type="Pfam" id="PF13612">
    <property type="entry name" value="DDE_Tnp_1_3"/>
    <property type="match status" value="1"/>
</dbReference>
<dbReference type="EMBL" id="CP001928">
    <property type="protein sequence ID" value="ADI39214.1"/>
    <property type="molecule type" value="Genomic_DNA"/>
</dbReference>
<dbReference type="InterPro" id="IPR025668">
    <property type="entry name" value="Tnp_DDE_dom"/>
</dbReference>
<dbReference type="eggNOG" id="ENOG5032WB9">
    <property type="taxonomic scope" value="Bacteria"/>
</dbReference>
<dbReference type="NCBIfam" id="NF033520">
    <property type="entry name" value="transpos_IS982"/>
    <property type="match status" value="1"/>
</dbReference>